<dbReference type="EMBL" id="CP042997">
    <property type="protein sequence ID" value="QEH35322.1"/>
    <property type="molecule type" value="Genomic_DNA"/>
</dbReference>
<keyword evidence="3" id="KW-1185">Reference proteome</keyword>
<feature type="transmembrane region" description="Helical" evidence="1">
    <location>
        <begin position="111"/>
        <end position="134"/>
    </location>
</feature>
<keyword evidence="1" id="KW-0472">Membrane</keyword>
<evidence type="ECO:0000313" key="3">
    <source>
        <dbReference type="Proteomes" id="UP000324233"/>
    </source>
</evidence>
<name>A0A5B9W401_9BACT</name>
<reference evidence="2 3" key="1">
    <citation type="submission" date="2019-08" db="EMBL/GenBank/DDBJ databases">
        <title>Deep-cultivation of Planctomycetes and their phenomic and genomic characterization uncovers novel biology.</title>
        <authorList>
            <person name="Wiegand S."/>
            <person name="Jogler M."/>
            <person name="Boedeker C."/>
            <person name="Pinto D."/>
            <person name="Vollmers J."/>
            <person name="Rivas-Marin E."/>
            <person name="Kohn T."/>
            <person name="Peeters S.H."/>
            <person name="Heuer A."/>
            <person name="Rast P."/>
            <person name="Oberbeckmann S."/>
            <person name="Bunk B."/>
            <person name="Jeske O."/>
            <person name="Meyerdierks A."/>
            <person name="Storesund J.E."/>
            <person name="Kallscheuer N."/>
            <person name="Luecker S."/>
            <person name="Lage O.M."/>
            <person name="Pohl T."/>
            <person name="Merkel B.J."/>
            <person name="Hornburger P."/>
            <person name="Mueller R.-W."/>
            <person name="Bruemmer F."/>
            <person name="Labrenz M."/>
            <person name="Spormann A.M."/>
            <person name="Op den Camp H."/>
            <person name="Overmann J."/>
            <person name="Amann R."/>
            <person name="Jetten M.S.M."/>
            <person name="Mascher T."/>
            <person name="Medema M.H."/>
            <person name="Devos D.P."/>
            <person name="Kaster A.-K."/>
            <person name="Ovreas L."/>
            <person name="Rohde M."/>
            <person name="Galperin M.Y."/>
            <person name="Jogler C."/>
        </authorList>
    </citation>
    <scope>NUCLEOTIDE SEQUENCE [LARGE SCALE GENOMIC DNA]</scope>
    <source>
        <strain evidence="2 3">OJF2</strain>
    </source>
</reference>
<dbReference type="Proteomes" id="UP000324233">
    <property type="component" value="Chromosome"/>
</dbReference>
<evidence type="ECO:0000256" key="1">
    <source>
        <dbReference type="SAM" id="Phobius"/>
    </source>
</evidence>
<proteinExistence type="predicted"/>
<keyword evidence="1" id="KW-1133">Transmembrane helix</keyword>
<evidence type="ECO:0000313" key="2">
    <source>
        <dbReference type="EMBL" id="QEH35322.1"/>
    </source>
</evidence>
<sequence length="150" mass="15636">MSPHAAAARRLAVPALLGLSWLGPALLLAGTRGDLEGFLHAAFAGRSRPDTFEHVNRLAVPFGILHSCLILLAIAAAWRRRPDVLAVLPIGPAIGLTIGVAITSWSDPNVYDLLAVAAIGWLVGTVVGAAYWAWKPRPPEGPSLAGAAGR</sequence>
<dbReference type="AlphaFoldDB" id="A0A5B9W401"/>
<accession>A0A5B9W401</accession>
<dbReference type="KEGG" id="agv:OJF2_38730"/>
<keyword evidence="1" id="KW-0812">Transmembrane</keyword>
<feature type="transmembrane region" description="Helical" evidence="1">
    <location>
        <begin position="58"/>
        <end position="78"/>
    </location>
</feature>
<organism evidence="2 3">
    <name type="scientific">Aquisphaera giovannonii</name>
    <dbReference type="NCBI Taxonomy" id="406548"/>
    <lineage>
        <taxon>Bacteria</taxon>
        <taxon>Pseudomonadati</taxon>
        <taxon>Planctomycetota</taxon>
        <taxon>Planctomycetia</taxon>
        <taxon>Isosphaerales</taxon>
        <taxon>Isosphaeraceae</taxon>
        <taxon>Aquisphaera</taxon>
    </lineage>
</organism>
<gene>
    <name evidence="2" type="ORF">OJF2_38730</name>
</gene>
<dbReference type="RefSeq" id="WP_148595141.1">
    <property type="nucleotide sequence ID" value="NZ_CP042997.1"/>
</dbReference>
<feature type="transmembrane region" description="Helical" evidence="1">
    <location>
        <begin position="85"/>
        <end position="105"/>
    </location>
</feature>
<protein>
    <submittedName>
        <fullName evidence="2">Uncharacterized protein</fullName>
    </submittedName>
</protein>